<name>A0A5B7IPC5_PORTR</name>
<evidence type="ECO:0000256" key="1">
    <source>
        <dbReference type="SAM" id="MobiDB-lite"/>
    </source>
</evidence>
<gene>
    <name evidence="2" type="ORF">E2C01_080476</name>
</gene>
<evidence type="ECO:0000313" key="2">
    <source>
        <dbReference type="EMBL" id="MPC85692.1"/>
    </source>
</evidence>
<evidence type="ECO:0000313" key="3">
    <source>
        <dbReference type="Proteomes" id="UP000324222"/>
    </source>
</evidence>
<protein>
    <submittedName>
        <fullName evidence="2">Uncharacterized protein</fullName>
    </submittedName>
</protein>
<dbReference type="AlphaFoldDB" id="A0A5B7IPC5"/>
<comment type="caution">
    <text evidence="2">The sequence shown here is derived from an EMBL/GenBank/DDBJ whole genome shotgun (WGS) entry which is preliminary data.</text>
</comment>
<organism evidence="2 3">
    <name type="scientific">Portunus trituberculatus</name>
    <name type="common">Swimming crab</name>
    <name type="synonym">Neptunus trituberculatus</name>
    <dbReference type="NCBI Taxonomy" id="210409"/>
    <lineage>
        <taxon>Eukaryota</taxon>
        <taxon>Metazoa</taxon>
        <taxon>Ecdysozoa</taxon>
        <taxon>Arthropoda</taxon>
        <taxon>Crustacea</taxon>
        <taxon>Multicrustacea</taxon>
        <taxon>Malacostraca</taxon>
        <taxon>Eumalacostraca</taxon>
        <taxon>Eucarida</taxon>
        <taxon>Decapoda</taxon>
        <taxon>Pleocyemata</taxon>
        <taxon>Brachyura</taxon>
        <taxon>Eubrachyura</taxon>
        <taxon>Portunoidea</taxon>
        <taxon>Portunidae</taxon>
        <taxon>Portuninae</taxon>
        <taxon>Portunus</taxon>
    </lineage>
</organism>
<dbReference type="EMBL" id="VSRR010069257">
    <property type="protein sequence ID" value="MPC85692.1"/>
    <property type="molecule type" value="Genomic_DNA"/>
</dbReference>
<proteinExistence type="predicted"/>
<keyword evidence="3" id="KW-1185">Reference proteome</keyword>
<accession>A0A5B7IPC5</accession>
<feature type="compositionally biased region" description="Gly residues" evidence="1">
    <location>
        <begin position="49"/>
        <end position="61"/>
    </location>
</feature>
<feature type="region of interest" description="Disordered" evidence="1">
    <location>
        <begin position="39"/>
        <end position="61"/>
    </location>
</feature>
<sequence length="61" mass="6474">MLFQTTGVLGVHRVTEVNTNTMQVQGSSVRYWQLREGSGMDGVQKEGGDGNMSGSGEVGRG</sequence>
<reference evidence="2 3" key="1">
    <citation type="submission" date="2019-05" db="EMBL/GenBank/DDBJ databases">
        <title>Another draft genome of Portunus trituberculatus and its Hox gene families provides insights of decapod evolution.</title>
        <authorList>
            <person name="Jeong J.-H."/>
            <person name="Song I."/>
            <person name="Kim S."/>
            <person name="Choi T."/>
            <person name="Kim D."/>
            <person name="Ryu S."/>
            <person name="Kim W."/>
        </authorList>
    </citation>
    <scope>NUCLEOTIDE SEQUENCE [LARGE SCALE GENOMIC DNA]</scope>
    <source>
        <tissue evidence="2">Muscle</tissue>
    </source>
</reference>
<dbReference type="Proteomes" id="UP000324222">
    <property type="component" value="Unassembled WGS sequence"/>
</dbReference>